<comment type="similarity">
    <text evidence="1">Belongs to the enoyl-CoA hydratase/isomerase family.</text>
</comment>
<evidence type="ECO:0000256" key="1">
    <source>
        <dbReference type="ARBA" id="ARBA00005254"/>
    </source>
</evidence>
<dbReference type="Pfam" id="PF00378">
    <property type="entry name" value="ECH_1"/>
    <property type="match status" value="1"/>
</dbReference>
<evidence type="ECO:0000313" key="3">
    <source>
        <dbReference type="EMBL" id="RCW68529.1"/>
    </source>
</evidence>
<dbReference type="CDD" id="cd05018">
    <property type="entry name" value="CoxG"/>
    <property type="match status" value="1"/>
</dbReference>
<dbReference type="PANTHER" id="PTHR11941">
    <property type="entry name" value="ENOYL-COA HYDRATASE-RELATED"/>
    <property type="match status" value="1"/>
</dbReference>
<dbReference type="EMBL" id="QPJK01000007">
    <property type="protein sequence ID" value="RCW68529.1"/>
    <property type="molecule type" value="Genomic_DNA"/>
</dbReference>
<proteinExistence type="inferred from homology"/>
<dbReference type="AlphaFoldDB" id="A0A368XLU3"/>
<keyword evidence="2" id="KW-0456">Lyase</keyword>
<evidence type="ECO:0000313" key="4">
    <source>
        <dbReference type="Proteomes" id="UP000252884"/>
    </source>
</evidence>
<reference evidence="3 4" key="1">
    <citation type="submission" date="2018-07" db="EMBL/GenBank/DDBJ databases">
        <title>Genomic Encyclopedia of Type Strains, Phase IV (KMG-IV): sequencing the most valuable type-strain genomes for metagenomic binning, comparative biology and taxonomic classification.</title>
        <authorList>
            <person name="Goeker M."/>
        </authorList>
    </citation>
    <scope>NUCLEOTIDE SEQUENCE [LARGE SCALE GENOMIC DNA]</scope>
    <source>
        <strain evidence="3 4">DSM 21634</strain>
    </source>
</reference>
<gene>
    <name evidence="3" type="ORF">DES41_10750</name>
</gene>
<dbReference type="PANTHER" id="PTHR11941:SF127">
    <property type="entry name" value="ENOYL-COA HYDRATASE ECHA18 (ENOYL HYDRASE) (UNSATURATED ACYL-COA HYDRATASE) (CROTONASE)-RELATED"/>
    <property type="match status" value="1"/>
</dbReference>
<dbReference type="InterPro" id="IPR010419">
    <property type="entry name" value="CO_DH_gsu"/>
</dbReference>
<dbReference type="SUPFAM" id="SSF52096">
    <property type="entry name" value="ClpP/crotonase"/>
    <property type="match status" value="1"/>
</dbReference>
<dbReference type="Pfam" id="PF06240">
    <property type="entry name" value="COXG"/>
    <property type="match status" value="1"/>
</dbReference>
<organism evidence="3 4">
    <name type="scientific">Pseudorhodoferax soli</name>
    <dbReference type="NCBI Taxonomy" id="545864"/>
    <lineage>
        <taxon>Bacteria</taxon>
        <taxon>Pseudomonadati</taxon>
        <taxon>Pseudomonadota</taxon>
        <taxon>Betaproteobacteria</taxon>
        <taxon>Burkholderiales</taxon>
        <taxon>Comamonadaceae</taxon>
    </lineage>
</organism>
<dbReference type="GO" id="GO:0016829">
    <property type="term" value="F:lyase activity"/>
    <property type="evidence" value="ECO:0007669"/>
    <property type="project" value="UniProtKB-KW"/>
</dbReference>
<dbReference type="SUPFAM" id="SSF55961">
    <property type="entry name" value="Bet v1-like"/>
    <property type="match status" value="1"/>
</dbReference>
<dbReference type="RefSeq" id="WP_211333058.1">
    <property type="nucleotide sequence ID" value="NZ_QPJK01000007.1"/>
</dbReference>
<dbReference type="Proteomes" id="UP000252884">
    <property type="component" value="Unassembled WGS sequence"/>
</dbReference>
<evidence type="ECO:0000256" key="2">
    <source>
        <dbReference type="ARBA" id="ARBA00023239"/>
    </source>
</evidence>
<sequence length="527" mass="53796">MEMLGEARLGASRELVWEALNDPEVLRASIPGCETLEKAEDGSLTATVVSKVGPIKARFAGKVTLSNIVPPRSYTLTGEGSGGAAGFAKADIGVNLDALDANLTLLRYSVKANVGGKLAQLGSRMVDAAARKSADDFFELFGKQVTSRAADGSSAASPAGLDLAALGGVDQQETADAAATAYAPTSAAAPAPVAATPVVAAQTDASVQTSDAGREAVPPAVVAASPAKPASVSAASTAAAMDVLTAELIKVWISDQIAVVTLNRPGSRNAMTYAMWQAIPIIFGALARNPEVRAIILTGAGEDFCAGADIAEFEAVRGNAAQATEYEVAVDGCCDAIANVSKPTIAVLKGYCLGGGAHLAMSCDFRYASTNAVFGIPAARLSIIYGVKGTRKLLNLVGLPEAKKILFGAQRFTADRALQIGFVDHVATGGSVSARSWLDRLIGGGRKGEADVGDPMADARVFAQSLAGNAPLTICGAKALLNGMAMGTGALDLVHAEALITAAAASDDYREGRAAFGEKRAPQFKGR</sequence>
<dbReference type="CDD" id="cd06558">
    <property type="entry name" value="crotonase-like"/>
    <property type="match status" value="1"/>
</dbReference>
<dbReference type="InterPro" id="IPR029045">
    <property type="entry name" value="ClpP/crotonase-like_dom_sf"/>
</dbReference>
<dbReference type="InterPro" id="IPR014748">
    <property type="entry name" value="Enoyl-CoA_hydra_C"/>
</dbReference>
<protein>
    <submittedName>
        <fullName evidence="3">Enoyl-CoA hydratase/carnithine racemase</fullName>
    </submittedName>
</protein>
<dbReference type="InterPro" id="IPR023393">
    <property type="entry name" value="START-like_dom_sf"/>
</dbReference>
<dbReference type="GO" id="GO:0006635">
    <property type="term" value="P:fatty acid beta-oxidation"/>
    <property type="evidence" value="ECO:0007669"/>
    <property type="project" value="TreeGrafter"/>
</dbReference>
<keyword evidence="4" id="KW-1185">Reference proteome</keyword>
<accession>A0A368XLU3</accession>
<dbReference type="Gene3D" id="1.10.12.10">
    <property type="entry name" value="Lyase 2-enoyl-coa Hydratase, Chain A, domain 2"/>
    <property type="match status" value="1"/>
</dbReference>
<dbReference type="InterPro" id="IPR001753">
    <property type="entry name" value="Enoyl-CoA_hydra/iso"/>
</dbReference>
<dbReference type="Gene3D" id="3.30.530.20">
    <property type="match status" value="1"/>
</dbReference>
<dbReference type="Gene3D" id="3.90.226.10">
    <property type="entry name" value="2-enoyl-CoA Hydratase, Chain A, domain 1"/>
    <property type="match status" value="1"/>
</dbReference>
<comment type="caution">
    <text evidence="3">The sequence shown here is derived from an EMBL/GenBank/DDBJ whole genome shotgun (WGS) entry which is preliminary data.</text>
</comment>
<name>A0A368XLU3_9BURK</name>